<dbReference type="GO" id="GO:0098632">
    <property type="term" value="F:cell-cell adhesion mediator activity"/>
    <property type="evidence" value="ECO:0007669"/>
    <property type="project" value="TreeGrafter"/>
</dbReference>
<dbReference type="InterPro" id="IPR013106">
    <property type="entry name" value="Ig_V-set"/>
</dbReference>
<proteinExistence type="predicted"/>
<feature type="region of interest" description="Disordered" evidence="9">
    <location>
        <begin position="1193"/>
        <end position="1254"/>
    </location>
</feature>
<comment type="subcellular location">
    <subcellularLocation>
        <location evidence="1">Membrane</location>
        <topology evidence="1">Single-pass membrane protein</topology>
    </subcellularLocation>
</comment>
<feature type="region of interest" description="Disordered" evidence="9">
    <location>
        <begin position="993"/>
        <end position="1017"/>
    </location>
</feature>
<feature type="region of interest" description="Disordered" evidence="9">
    <location>
        <begin position="496"/>
        <end position="526"/>
    </location>
</feature>
<dbReference type="GO" id="GO:0005886">
    <property type="term" value="C:plasma membrane"/>
    <property type="evidence" value="ECO:0007669"/>
    <property type="project" value="TreeGrafter"/>
</dbReference>
<dbReference type="Pfam" id="PF07679">
    <property type="entry name" value="I-set"/>
    <property type="match status" value="3"/>
</dbReference>
<feature type="compositionally biased region" description="Polar residues" evidence="9">
    <location>
        <begin position="1049"/>
        <end position="1061"/>
    </location>
</feature>
<dbReference type="SMART" id="SM00406">
    <property type="entry name" value="IGv"/>
    <property type="match status" value="4"/>
</dbReference>
<dbReference type="SMART" id="SM00060">
    <property type="entry name" value="FN3"/>
    <property type="match status" value="3"/>
</dbReference>
<evidence type="ECO:0000256" key="4">
    <source>
        <dbReference type="ARBA" id="ARBA00022737"/>
    </source>
</evidence>
<dbReference type="EMBL" id="OU963866">
    <property type="protein sequence ID" value="CAH0772354.1"/>
    <property type="molecule type" value="Genomic_DNA"/>
</dbReference>
<dbReference type="PROSITE" id="PS50835">
    <property type="entry name" value="IG_LIKE"/>
    <property type="match status" value="5"/>
</dbReference>
<dbReference type="FunFam" id="2.60.40.10:FF:000948">
    <property type="entry name" value="Roundabout 1"/>
    <property type="match status" value="1"/>
</dbReference>
<feature type="domain" description="Fibronectin type-III" evidence="13">
    <location>
        <begin position="741"/>
        <end position="836"/>
    </location>
</feature>
<feature type="domain" description="Ig-like" evidence="12">
    <location>
        <begin position="36"/>
        <end position="129"/>
    </location>
</feature>
<keyword evidence="6 10" id="KW-0472">Membrane</keyword>
<dbReference type="PROSITE" id="PS50853">
    <property type="entry name" value="FN3"/>
    <property type="match status" value="3"/>
</dbReference>
<dbReference type="SMART" id="SM00409">
    <property type="entry name" value="IG"/>
    <property type="match status" value="5"/>
</dbReference>
<dbReference type="CDD" id="cd00063">
    <property type="entry name" value="FN3"/>
    <property type="match status" value="3"/>
</dbReference>
<dbReference type="InterPro" id="IPR036179">
    <property type="entry name" value="Ig-like_dom_sf"/>
</dbReference>
<dbReference type="PANTHER" id="PTHR10075">
    <property type="entry name" value="BASIGIN RELATED"/>
    <property type="match status" value="1"/>
</dbReference>
<feature type="chain" id="PRO_5040196046" description="Roundabout" evidence="11">
    <location>
        <begin position="32"/>
        <end position="1269"/>
    </location>
</feature>
<dbReference type="InterPro" id="IPR036116">
    <property type="entry name" value="FN3_sf"/>
</dbReference>
<accession>A0A9P0CDX7</accession>
<feature type="transmembrane region" description="Helical" evidence="10">
    <location>
        <begin position="851"/>
        <end position="873"/>
    </location>
</feature>
<dbReference type="Proteomes" id="UP001152759">
    <property type="component" value="Chromosome 5"/>
</dbReference>
<dbReference type="FunFam" id="2.60.40.10:FF:001807">
    <property type="entry name" value="Roundabout 1, isoform A"/>
    <property type="match status" value="1"/>
</dbReference>
<dbReference type="Pfam" id="PF00041">
    <property type="entry name" value="fn3"/>
    <property type="match status" value="2"/>
</dbReference>
<evidence type="ECO:0000256" key="9">
    <source>
        <dbReference type="SAM" id="MobiDB-lite"/>
    </source>
</evidence>
<dbReference type="FunFam" id="2.60.40.10:FF:000008">
    <property type="entry name" value="roundabout homolog 2 isoform X2"/>
    <property type="match status" value="2"/>
</dbReference>
<dbReference type="InterPro" id="IPR003599">
    <property type="entry name" value="Ig_sub"/>
</dbReference>
<dbReference type="SMART" id="SM00408">
    <property type="entry name" value="IGc2"/>
    <property type="match status" value="5"/>
</dbReference>
<feature type="compositionally biased region" description="Low complexity" evidence="9">
    <location>
        <begin position="1245"/>
        <end position="1254"/>
    </location>
</feature>
<keyword evidence="2 10" id="KW-0812">Transmembrane</keyword>
<evidence type="ECO:0000313" key="14">
    <source>
        <dbReference type="EMBL" id="CAH0772354.1"/>
    </source>
</evidence>
<dbReference type="FunFam" id="2.60.40.10:FF:000026">
    <property type="entry name" value="roundabout homolog 2 isoform X1"/>
    <property type="match status" value="1"/>
</dbReference>
<evidence type="ECO:0000259" key="12">
    <source>
        <dbReference type="PROSITE" id="PS50835"/>
    </source>
</evidence>
<feature type="domain" description="Fibronectin type-III" evidence="13">
    <location>
        <begin position="639"/>
        <end position="736"/>
    </location>
</feature>
<dbReference type="GO" id="GO:0070593">
    <property type="term" value="P:dendrite self-avoidance"/>
    <property type="evidence" value="ECO:0007669"/>
    <property type="project" value="TreeGrafter"/>
</dbReference>
<name>A0A9P0CDX7_BEMTA</name>
<dbReference type="SUPFAM" id="SSF49265">
    <property type="entry name" value="Fibronectin type III"/>
    <property type="match status" value="2"/>
</dbReference>
<evidence type="ECO:0000313" key="15">
    <source>
        <dbReference type="Proteomes" id="UP001152759"/>
    </source>
</evidence>
<feature type="compositionally biased region" description="Low complexity" evidence="9">
    <location>
        <begin position="997"/>
        <end position="1011"/>
    </location>
</feature>
<dbReference type="GO" id="GO:0007411">
    <property type="term" value="P:axon guidance"/>
    <property type="evidence" value="ECO:0007669"/>
    <property type="project" value="TreeGrafter"/>
</dbReference>
<evidence type="ECO:0000256" key="11">
    <source>
        <dbReference type="SAM" id="SignalP"/>
    </source>
</evidence>
<evidence type="ECO:0000256" key="6">
    <source>
        <dbReference type="ARBA" id="ARBA00023136"/>
    </source>
</evidence>
<reference evidence="14" key="1">
    <citation type="submission" date="2021-12" db="EMBL/GenBank/DDBJ databases">
        <authorList>
            <person name="King R."/>
        </authorList>
    </citation>
    <scope>NUCLEOTIDE SEQUENCE</scope>
</reference>
<keyword evidence="5 10" id="KW-1133">Transmembrane helix</keyword>
<gene>
    <name evidence="14" type="ORF">BEMITA_LOCUS8968</name>
</gene>
<feature type="region of interest" description="Disordered" evidence="9">
    <location>
        <begin position="1040"/>
        <end position="1093"/>
    </location>
</feature>
<dbReference type="GO" id="GO:0007156">
    <property type="term" value="P:homophilic cell adhesion via plasma membrane adhesion molecules"/>
    <property type="evidence" value="ECO:0007669"/>
    <property type="project" value="TreeGrafter"/>
</dbReference>
<evidence type="ECO:0000256" key="3">
    <source>
        <dbReference type="ARBA" id="ARBA00022729"/>
    </source>
</evidence>
<evidence type="ECO:0000259" key="13">
    <source>
        <dbReference type="PROSITE" id="PS50853"/>
    </source>
</evidence>
<dbReference type="GO" id="GO:0030424">
    <property type="term" value="C:axon"/>
    <property type="evidence" value="ECO:0007669"/>
    <property type="project" value="TreeGrafter"/>
</dbReference>
<keyword evidence="3 11" id="KW-0732">Signal</keyword>
<keyword evidence="8" id="KW-0393">Immunoglobulin domain</keyword>
<dbReference type="InterPro" id="IPR007110">
    <property type="entry name" value="Ig-like_dom"/>
</dbReference>
<feature type="signal peptide" evidence="11">
    <location>
        <begin position="1"/>
        <end position="31"/>
    </location>
</feature>
<dbReference type="FunFam" id="2.60.40.10:FF:001167">
    <property type="entry name" value="Roundabout 2, isoform B"/>
    <property type="match status" value="1"/>
</dbReference>
<evidence type="ECO:0000256" key="8">
    <source>
        <dbReference type="ARBA" id="ARBA00023319"/>
    </source>
</evidence>
<feature type="domain" description="Ig-like" evidence="12">
    <location>
        <begin position="417"/>
        <end position="503"/>
    </location>
</feature>
<feature type="domain" description="Fibronectin type-III" evidence="13">
    <location>
        <begin position="524"/>
        <end position="620"/>
    </location>
</feature>
<dbReference type="InterPro" id="IPR013783">
    <property type="entry name" value="Ig-like_fold"/>
</dbReference>
<dbReference type="OrthoDB" id="428111at2759"/>
<sequence length="1269" mass="138406">MSFGVHRAAMPCNWFILSLFVLHHTVVYVHAQFRSPRITEHPSDMVVPRNEPVTLNCKAEGKPEPTIEWYKDGELIKKTPHSNQRVLLPTGSLFFLRVAHNKKEQDSGVYWCVARNTAGVATSRNATLQVAVLKDDFRVEPKDTRVATGETALLECGPPKGQPEPTLIWKKDDQYIDLGMTKRIQLVDGGNLMISDVKKSDEGKYQCLVENMVGIKESKVATLTVHVKPYFIGEPREATVLAGQSVEFECKVSGEPTPNVLWYRDDAKKTMGKAKTLDDKSLRIESVTPADEGVYVCSAENLVGTISASAPLIVHSPPTFKKSPQDQKVGLNGIVNFECLASGNPPPSVFWTKEGSQLLMFPGNSYGHMLVSSDGTLRIQGVQKEDAGFLVCSALSVAGSTTARAFLQVTSVEDVPPPIVEIGPSNQTLPLQSVATLPCQARGTPPPQIRWYKDGSSVSASSRVSISSTGTLQIDNLEPGDSGLYTCTASSESGETSWSASLSVEKTPGPHLHRTPDPSTFPSPPGTPKILNVTKSSITVAWDPSPKQQGASALIGYTLEYFSSDLQTGWVVAAHRITTESITINDLKPDTMYMFIVRAENSHGLSVPSEISEGVRTLGLNTVVPQHLLDEARSRLGTKVLALKELIPAASTSVRVVWEVVSSTGAEFMEGVYLRFRDLSGGSQKYNLATVMTAEATNYTVSNLRKFTKYEFFLVPFYKSVEGQPSNSMLVQTLEDVPSAPPDNVQVGMLNMTSAYVRWAAPPPQHHNGMLVGYKIQVKGTNNSKILAQMTLNSSTTSVQLTNLTTGGSYMIRVVAYTRVGQGPYSTPVPLLMDPHQPPKAYVGETVNETWFLVLLAALLCTVLSGFFAVFYLKKRQTPGKELGHLSVPVVNANDLSLMGGMGMGLMTSGKETLWIDHGWRGGGDKETETKLLNTGQIKECSDYAEVDTRNLSTFYNPRKEYSQPGNPTPYATTTLLAPNNNRSEECLDSGLMFGASSSSETKTLSSNDSSCKNEQSCRELNAQMRSGNDLNQLYIDEYRQRHSHSSQRKYTSNTASSGSGSYPAPNWSEFLPPPPNHPPPHRDSPRGYPQGVICSSPQMSKRSACNLANTPTPPLRSGSSCNGYAPSWIGSNPPPPDEHPPPVPCFPVNFSNSVNSCGSNHCHNSGRRRCESNHQIAAESDYESASLLYGKNSHKHDENRATDRSVQSSLPSLAPSSRHHYTSSRECDRWRSSCSCEDGRRGSCSDNSDTCCSCSESSCLYAEGNRVQ</sequence>
<dbReference type="PANTHER" id="PTHR10075:SF100">
    <property type="entry name" value="FASCICLIN-2"/>
    <property type="match status" value="1"/>
</dbReference>
<organism evidence="14 15">
    <name type="scientific">Bemisia tabaci</name>
    <name type="common">Sweetpotato whitefly</name>
    <name type="synonym">Aleurodes tabaci</name>
    <dbReference type="NCBI Taxonomy" id="7038"/>
    <lineage>
        <taxon>Eukaryota</taxon>
        <taxon>Metazoa</taxon>
        <taxon>Ecdysozoa</taxon>
        <taxon>Arthropoda</taxon>
        <taxon>Hexapoda</taxon>
        <taxon>Insecta</taxon>
        <taxon>Pterygota</taxon>
        <taxon>Neoptera</taxon>
        <taxon>Paraneoptera</taxon>
        <taxon>Hemiptera</taxon>
        <taxon>Sternorrhyncha</taxon>
        <taxon>Aleyrodoidea</taxon>
        <taxon>Aleyrodidae</taxon>
        <taxon>Aleyrodinae</taxon>
        <taxon>Bemisia</taxon>
    </lineage>
</organism>
<dbReference type="FunFam" id="2.60.40.10:FF:001559">
    <property type="entry name" value="Roundabout 1, isoform A"/>
    <property type="match status" value="1"/>
</dbReference>
<dbReference type="KEGG" id="btab:109036584"/>
<keyword evidence="15" id="KW-1185">Reference proteome</keyword>
<evidence type="ECO:0000256" key="5">
    <source>
        <dbReference type="ARBA" id="ARBA00022989"/>
    </source>
</evidence>
<dbReference type="InterPro" id="IPR013098">
    <property type="entry name" value="Ig_I-set"/>
</dbReference>
<dbReference type="InterPro" id="IPR003961">
    <property type="entry name" value="FN3_dom"/>
</dbReference>
<dbReference type="Gene3D" id="2.60.40.10">
    <property type="entry name" value="Immunoglobulins"/>
    <property type="match status" value="8"/>
</dbReference>
<evidence type="ECO:0000256" key="2">
    <source>
        <dbReference type="ARBA" id="ARBA00022692"/>
    </source>
</evidence>
<dbReference type="FunFam" id="2.60.40.10:FF:000032">
    <property type="entry name" value="palladin isoform X1"/>
    <property type="match status" value="1"/>
</dbReference>
<keyword evidence="4" id="KW-0677">Repeat</keyword>
<dbReference type="AlphaFoldDB" id="A0A9P0CDX7"/>
<dbReference type="InterPro" id="IPR003598">
    <property type="entry name" value="Ig_sub2"/>
</dbReference>
<evidence type="ECO:0000256" key="10">
    <source>
        <dbReference type="SAM" id="Phobius"/>
    </source>
</evidence>
<protein>
    <recommendedName>
        <fullName evidence="16">Roundabout</fullName>
    </recommendedName>
</protein>
<dbReference type="SUPFAM" id="SSF48726">
    <property type="entry name" value="Immunoglobulin"/>
    <property type="match status" value="5"/>
</dbReference>
<feature type="domain" description="Ig-like" evidence="12">
    <location>
        <begin position="135"/>
        <end position="224"/>
    </location>
</feature>
<feature type="compositionally biased region" description="Polar residues" evidence="9">
    <location>
        <begin position="1205"/>
        <end position="1216"/>
    </location>
</feature>
<keyword evidence="7" id="KW-1015">Disulfide bond</keyword>
<evidence type="ECO:0008006" key="16">
    <source>
        <dbReference type="Google" id="ProtNLM"/>
    </source>
</evidence>
<dbReference type="Pfam" id="PF13927">
    <property type="entry name" value="Ig_3"/>
    <property type="match status" value="2"/>
</dbReference>
<feature type="domain" description="Ig-like" evidence="12">
    <location>
        <begin position="229"/>
        <end position="313"/>
    </location>
</feature>
<feature type="domain" description="Ig-like" evidence="12">
    <location>
        <begin position="318"/>
        <end position="410"/>
    </location>
</feature>
<evidence type="ECO:0000256" key="1">
    <source>
        <dbReference type="ARBA" id="ARBA00004167"/>
    </source>
</evidence>
<feature type="compositionally biased region" description="Basic and acidic residues" evidence="9">
    <location>
        <begin position="1224"/>
        <end position="1244"/>
    </location>
</feature>
<evidence type="ECO:0000256" key="7">
    <source>
        <dbReference type="ARBA" id="ARBA00023157"/>
    </source>
</evidence>